<keyword evidence="4" id="KW-1185">Reference proteome</keyword>
<dbReference type="SMART" id="SM00226">
    <property type="entry name" value="LMWPc"/>
    <property type="match status" value="1"/>
</dbReference>
<dbReference type="PANTHER" id="PTHR43428">
    <property type="entry name" value="ARSENATE REDUCTASE"/>
    <property type="match status" value="1"/>
</dbReference>
<evidence type="ECO:0000313" key="3">
    <source>
        <dbReference type="EMBL" id="MCM2388753.1"/>
    </source>
</evidence>
<reference evidence="3" key="1">
    <citation type="submission" date="2022-06" db="EMBL/GenBank/DDBJ databases">
        <title>Genome public.</title>
        <authorList>
            <person name="Sun Q."/>
        </authorList>
    </citation>
    <scope>NUCLEOTIDE SEQUENCE</scope>
    <source>
        <strain evidence="3">CWNU-1</strain>
    </source>
</reference>
<dbReference type="InterPro" id="IPR023485">
    <property type="entry name" value="Ptyr_pPase"/>
</dbReference>
<feature type="domain" description="Phosphotyrosine protein phosphatase I" evidence="2">
    <location>
        <begin position="86"/>
        <end position="211"/>
    </location>
</feature>
<dbReference type="Pfam" id="PF01451">
    <property type="entry name" value="LMWPc"/>
    <property type="match status" value="1"/>
</dbReference>
<evidence type="ECO:0000313" key="4">
    <source>
        <dbReference type="Proteomes" id="UP001431429"/>
    </source>
</evidence>
<dbReference type="Pfam" id="PF21234">
    <property type="entry name" value="Phosphatase-like_N"/>
    <property type="match status" value="1"/>
</dbReference>
<dbReference type="NCBIfam" id="NF046112">
    <property type="entry name" value="MSMEG_6209_Nter"/>
    <property type="match status" value="1"/>
</dbReference>
<organism evidence="3 4">
    <name type="scientific">Streptomyces albipurpureus</name>
    <dbReference type="NCBI Taxonomy" id="2897419"/>
    <lineage>
        <taxon>Bacteria</taxon>
        <taxon>Bacillati</taxon>
        <taxon>Actinomycetota</taxon>
        <taxon>Actinomycetes</taxon>
        <taxon>Kitasatosporales</taxon>
        <taxon>Streptomycetaceae</taxon>
        <taxon>Streptomyces</taxon>
    </lineage>
</organism>
<dbReference type="SUPFAM" id="SSF52788">
    <property type="entry name" value="Phosphotyrosine protein phosphatases I"/>
    <property type="match status" value="1"/>
</dbReference>
<accession>A0ABT0UJE1</accession>
<name>A0ABT0UJE1_9ACTN</name>
<evidence type="ECO:0000259" key="2">
    <source>
        <dbReference type="SMART" id="SM00226"/>
    </source>
</evidence>
<gene>
    <name evidence="3" type="ORF">NBG84_10675</name>
</gene>
<dbReference type="Gene3D" id="3.40.50.2300">
    <property type="match status" value="1"/>
</dbReference>
<dbReference type="Gene3D" id="1.10.8.1060">
    <property type="entry name" value="Corynebacterium glutamicum thioredoxin-dependent arsenate reductase, N-terminal domain"/>
    <property type="match status" value="1"/>
</dbReference>
<proteinExistence type="predicted"/>
<dbReference type="Proteomes" id="UP001431429">
    <property type="component" value="Unassembled WGS sequence"/>
</dbReference>
<dbReference type="EMBL" id="JAMQAW010000008">
    <property type="protein sequence ID" value="MCM2388753.1"/>
    <property type="molecule type" value="Genomic_DNA"/>
</dbReference>
<evidence type="ECO:0000256" key="1">
    <source>
        <dbReference type="ARBA" id="ARBA00022849"/>
    </source>
</evidence>
<sequence>MSVSPPPAWPDERLSTGAARLASRHQGHFSVETVQQLLTDSYRRLAEHARVRTHLVVLAERLTAERLDALTHTHTQTQTTGTGAAVRVLFVCGHNAGRSQMAAALLAHRAGERVIVSSAGTDPAAEVEPHVAHALLESGLSVTDAYPKPLTSEVVEAADYVITMGCGDACPVVSGRHYLNWSVADPDGAPISVVRTILGDIDARITDLLAALPDA</sequence>
<dbReference type="InterPro" id="IPR048716">
    <property type="entry name" value="Phosphatase-like_N"/>
</dbReference>
<protein>
    <submittedName>
        <fullName evidence="3">Arsenate reductase ArsC</fullName>
    </submittedName>
</protein>
<keyword evidence="1" id="KW-0059">Arsenical resistance</keyword>
<comment type="caution">
    <text evidence="3">The sequence shown here is derived from an EMBL/GenBank/DDBJ whole genome shotgun (WGS) entry which is preliminary data.</text>
</comment>
<dbReference type="InterPro" id="IPR036196">
    <property type="entry name" value="Ptyr_pPase_sf"/>
</dbReference>
<dbReference type="RefSeq" id="WP_250919084.1">
    <property type="nucleotide sequence ID" value="NZ_JAMQAW010000008.1"/>
</dbReference>
<dbReference type="PANTHER" id="PTHR43428:SF1">
    <property type="entry name" value="ARSENATE REDUCTASE"/>
    <property type="match status" value="1"/>
</dbReference>